<dbReference type="SUPFAM" id="SSF53335">
    <property type="entry name" value="S-adenosyl-L-methionine-dependent methyltransferases"/>
    <property type="match status" value="1"/>
</dbReference>
<evidence type="ECO:0000259" key="1">
    <source>
        <dbReference type="Pfam" id="PF05430"/>
    </source>
</evidence>
<sequence>MERDIIHTKDGSATLASQEFKETYHSVNGALTETSHIFINNGIARYLELNAKTNNKREVVNIFEVGFGTGLNCLATAHYNIGLQGLNINYNSIEKFPLSIGKTRKLNHLELFPLQFREIAASIYDAPWNIPVEIFQGFNLNKIEGDLVHILQKGFPMLEGNKADVVYYDAFSPGVQPELWQPDIFKEIYHMMGDGAVLVTYSAKGVVKSALRDSGFEVSRVQGPPGKRHILVANKKRKD</sequence>
<name>A0A644XJ05_9ZZZZ</name>
<dbReference type="PANTHER" id="PTHR39963">
    <property type="entry name" value="SLL0983 PROTEIN"/>
    <property type="match status" value="1"/>
</dbReference>
<dbReference type="InterPro" id="IPR029063">
    <property type="entry name" value="SAM-dependent_MTases_sf"/>
</dbReference>
<reference evidence="2" key="1">
    <citation type="submission" date="2019-08" db="EMBL/GenBank/DDBJ databases">
        <authorList>
            <person name="Kucharzyk K."/>
            <person name="Murdoch R.W."/>
            <person name="Higgins S."/>
            <person name="Loffler F."/>
        </authorList>
    </citation>
    <scope>NUCLEOTIDE SEQUENCE</scope>
</reference>
<dbReference type="InterPro" id="IPR047785">
    <property type="entry name" value="tRNA_MNMC2"/>
</dbReference>
<dbReference type="EMBL" id="VSSQ01002500">
    <property type="protein sequence ID" value="MPM15788.1"/>
    <property type="molecule type" value="Genomic_DNA"/>
</dbReference>
<organism evidence="2">
    <name type="scientific">bioreactor metagenome</name>
    <dbReference type="NCBI Taxonomy" id="1076179"/>
    <lineage>
        <taxon>unclassified sequences</taxon>
        <taxon>metagenomes</taxon>
        <taxon>ecological metagenomes</taxon>
    </lineage>
</organism>
<feature type="domain" description="MnmC-like methyltransferase" evidence="1">
    <location>
        <begin position="154"/>
        <end position="235"/>
    </location>
</feature>
<dbReference type="GO" id="GO:0004808">
    <property type="term" value="F:tRNA (5-methylaminomethyl-2-thiouridylate)(34)-methyltransferase activity"/>
    <property type="evidence" value="ECO:0007669"/>
    <property type="project" value="InterPro"/>
</dbReference>
<dbReference type="NCBIfam" id="NF033855">
    <property type="entry name" value="tRNA_MNMC2"/>
    <property type="match status" value="1"/>
</dbReference>
<evidence type="ECO:0000313" key="2">
    <source>
        <dbReference type="EMBL" id="MPM15788.1"/>
    </source>
</evidence>
<comment type="caution">
    <text evidence="2">The sequence shown here is derived from an EMBL/GenBank/DDBJ whole genome shotgun (WGS) entry which is preliminary data.</text>
</comment>
<accession>A0A644XJ05</accession>
<proteinExistence type="predicted"/>
<protein>
    <submittedName>
        <fullName evidence="2">tRNA 5-methylaminomethyl-2-thiouridine biosynthesis bifunctional protein MnmC</fullName>
    </submittedName>
</protein>
<dbReference type="AlphaFoldDB" id="A0A644XJ05"/>
<dbReference type="Pfam" id="PF05430">
    <property type="entry name" value="Methyltransf_30"/>
    <property type="match status" value="1"/>
</dbReference>
<dbReference type="GO" id="GO:0016645">
    <property type="term" value="F:oxidoreductase activity, acting on the CH-NH group of donors"/>
    <property type="evidence" value="ECO:0007669"/>
    <property type="project" value="InterPro"/>
</dbReference>
<dbReference type="Gene3D" id="3.40.50.150">
    <property type="entry name" value="Vaccinia Virus protein VP39"/>
    <property type="match status" value="1"/>
</dbReference>
<dbReference type="InterPro" id="IPR008471">
    <property type="entry name" value="MnmC-like_methylTransf"/>
</dbReference>
<gene>
    <name evidence="2" type="primary">mnmC_13</name>
    <name evidence="2" type="ORF">SDC9_62160</name>
</gene>
<dbReference type="PANTHER" id="PTHR39963:SF1">
    <property type="entry name" value="MNMC-LIKE METHYLTRANSFERASE DOMAIN-CONTAINING PROTEIN"/>
    <property type="match status" value="1"/>
</dbReference>